<reference evidence="2" key="1">
    <citation type="submission" date="2016-11" db="UniProtKB">
        <authorList>
            <consortium name="WormBaseParasite"/>
        </authorList>
    </citation>
    <scope>IDENTIFICATION</scope>
</reference>
<name>A0A1I7W956_HETBA</name>
<proteinExistence type="predicted"/>
<evidence type="ECO:0000313" key="2">
    <source>
        <dbReference type="WBParaSite" id="Hba_01185"/>
    </source>
</evidence>
<organism evidence="1 2">
    <name type="scientific">Heterorhabditis bacteriophora</name>
    <name type="common">Entomopathogenic nematode worm</name>
    <dbReference type="NCBI Taxonomy" id="37862"/>
    <lineage>
        <taxon>Eukaryota</taxon>
        <taxon>Metazoa</taxon>
        <taxon>Ecdysozoa</taxon>
        <taxon>Nematoda</taxon>
        <taxon>Chromadorea</taxon>
        <taxon>Rhabditida</taxon>
        <taxon>Rhabditina</taxon>
        <taxon>Rhabditomorpha</taxon>
        <taxon>Strongyloidea</taxon>
        <taxon>Heterorhabditidae</taxon>
        <taxon>Heterorhabditis</taxon>
    </lineage>
</organism>
<dbReference type="AlphaFoldDB" id="A0A1I7W956"/>
<accession>A0A1I7W956</accession>
<protein>
    <submittedName>
        <fullName evidence="2">Uncharacterized protein</fullName>
    </submittedName>
</protein>
<dbReference type="Proteomes" id="UP000095283">
    <property type="component" value="Unplaced"/>
</dbReference>
<dbReference type="WBParaSite" id="Hba_01185">
    <property type="protein sequence ID" value="Hba_01185"/>
    <property type="gene ID" value="Hba_01185"/>
</dbReference>
<evidence type="ECO:0000313" key="1">
    <source>
        <dbReference type="Proteomes" id="UP000095283"/>
    </source>
</evidence>
<sequence>MKFLTEVNSIKKSIEKEERSEKKQITDITQEKPTILTTRKRCTGNSLVKNKTKFPPINTKVDENCTNKIKIKHKI</sequence>
<keyword evidence="1" id="KW-1185">Reference proteome</keyword>